<sequence length="384" mass="43952">MASPSSENRHRSSLEGILDFSPSVLKPDEAHRARRVFRQIIKHNEQRSPSENEEYNAVKLVRLTEEYLLCEQGRDRFLNFFFTFLGISVNNAASFDGWDEGEKEKLYRQLLEFSNFLFNNFYLPLMASAVKTPQPSAQTSGSQNSCLYTGTNKRLSELRGTCLKRDHHRCIVSRKFDFSESRKRAKIHGDNAKDDEGRLLVEDDQDFDDLEVAHIIPHSLMDLKGRPELDMSKQTAIMILDMFDYGIAHKIEGCEIDRPFNALTLTPLLHRAFGDFEIFFEPATEIPHSYRINRIKSGLLRVPGVPVTRTLFLTPERTIDPPSAQLLAIHRAIAHILHLSGAGIQISDILQELEDARVQSDGSTHLEHLVNLRLQGWWNGIHVY</sequence>
<dbReference type="EMBL" id="KV407461">
    <property type="protein sequence ID" value="KZF21428.1"/>
    <property type="molecule type" value="Genomic_DNA"/>
</dbReference>
<dbReference type="Pfam" id="PF13391">
    <property type="entry name" value="HNH_2"/>
    <property type="match status" value="1"/>
</dbReference>
<dbReference type="InterPro" id="IPR003615">
    <property type="entry name" value="HNH_nuc"/>
</dbReference>
<organism evidence="2 3">
    <name type="scientific">Xylona heveae (strain CBS 132557 / TC161)</name>
    <dbReference type="NCBI Taxonomy" id="1328760"/>
    <lineage>
        <taxon>Eukaryota</taxon>
        <taxon>Fungi</taxon>
        <taxon>Dikarya</taxon>
        <taxon>Ascomycota</taxon>
        <taxon>Pezizomycotina</taxon>
        <taxon>Xylonomycetes</taxon>
        <taxon>Xylonales</taxon>
        <taxon>Xylonaceae</taxon>
        <taxon>Xylona</taxon>
    </lineage>
</organism>
<accession>A0A165FVF6</accession>
<dbReference type="OrthoDB" id="2104739at2759"/>
<dbReference type="AlphaFoldDB" id="A0A165FVF6"/>
<evidence type="ECO:0000313" key="3">
    <source>
        <dbReference type="Proteomes" id="UP000076632"/>
    </source>
</evidence>
<dbReference type="GeneID" id="28895091"/>
<protein>
    <recommendedName>
        <fullName evidence="1">HNH nuclease domain-containing protein</fullName>
    </recommendedName>
</protein>
<dbReference type="RefSeq" id="XP_018186983.1">
    <property type="nucleotide sequence ID" value="XM_018329954.1"/>
</dbReference>
<gene>
    <name evidence="2" type="ORF">L228DRAFT_212722</name>
</gene>
<dbReference type="OMA" id="LRIDGWI"/>
<name>A0A165FVF6_XYLHT</name>
<dbReference type="Proteomes" id="UP000076632">
    <property type="component" value="Unassembled WGS sequence"/>
</dbReference>
<reference evidence="2 3" key="1">
    <citation type="journal article" date="2016" name="Fungal Biol.">
        <title>The genome of Xylona heveae provides a window into fungal endophytism.</title>
        <authorList>
            <person name="Gazis R."/>
            <person name="Kuo A."/>
            <person name="Riley R."/>
            <person name="LaButti K."/>
            <person name="Lipzen A."/>
            <person name="Lin J."/>
            <person name="Amirebrahimi M."/>
            <person name="Hesse C.N."/>
            <person name="Spatafora J.W."/>
            <person name="Henrissat B."/>
            <person name="Hainaut M."/>
            <person name="Grigoriev I.V."/>
            <person name="Hibbett D.S."/>
        </authorList>
    </citation>
    <scope>NUCLEOTIDE SEQUENCE [LARGE SCALE GENOMIC DNA]</scope>
    <source>
        <strain evidence="2 3">TC161</strain>
    </source>
</reference>
<keyword evidence="3" id="KW-1185">Reference proteome</keyword>
<feature type="domain" description="HNH nuclease" evidence="1">
    <location>
        <begin position="209"/>
        <end position="281"/>
    </location>
</feature>
<evidence type="ECO:0000259" key="1">
    <source>
        <dbReference type="Pfam" id="PF13391"/>
    </source>
</evidence>
<evidence type="ECO:0000313" key="2">
    <source>
        <dbReference type="EMBL" id="KZF21428.1"/>
    </source>
</evidence>
<dbReference type="InParanoid" id="A0A165FVF6"/>
<dbReference type="STRING" id="1328760.A0A165FVF6"/>
<proteinExistence type="predicted"/>